<name>A0AA38LLF9_TAXCH</name>
<protein>
    <submittedName>
        <fullName evidence="2">Uncharacterized protein</fullName>
    </submittedName>
</protein>
<dbReference type="EMBL" id="JAHRHJ020000001">
    <property type="protein sequence ID" value="KAH9328176.1"/>
    <property type="molecule type" value="Genomic_DNA"/>
</dbReference>
<evidence type="ECO:0000256" key="1">
    <source>
        <dbReference type="SAM" id="MobiDB-lite"/>
    </source>
</evidence>
<reference evidence="2 3" key="1">
    <citation type="journal article" date="2021" name="Nat. Plants">
        <title>The Taxus genome provides insights into paclitaxel biosynthesis.</title>
        <authorList>
            <person name="Xiong X."/>
            <person name="Gou J."/>
            <person name="Liao Q."/>
            <person name="Li Y."/>
            <person name="Zhou Q."/>
            <person name="Bi G."/>
            <person name="Li C."/>
            <person name="Du R."/>
            <person name="Wang X."/>
            <person name="Sun T."/>
            <person name="Guo L."/>
            <person name="Liang H."/>
            <person name="Lu P."/>
            <person name="Wu Y."/>
            <person name="Zhang Z."/>
            <person name="Ro D.K."/>
            <person name="Shang Y."/>
            <person name="Huang S."/>
            <person name="Yan J."/>
        </authorList>
    </citation>
    <scope>NUCLEOTIDE SEQUENCE [LARGE SCALE GENOMIC DNA]</scope>
    <source>
        <strain evidence="2">Ta-2019</strain>
    </source>
</reference>
<sequence length="167" mass="18435">HDTEGCKALQSVIRSLLEESDLLLEEEEEQVSPVISTTYEPQRSTQTSSSINSTPDGLPPSQINTIHITTRAQQYDNPSSSTPSRPRVVISMAPEGFHPSSLVLIPLVSIRASPRAWIPVSVEESVMKQLTHALVKMSLFDLIQSSPQHHQALIDNLHHITVNSDEP</sequence>
<gene>
    <name evidence="2" type="ORF">KI387_000284</name>
</gene>
<comment type="caution">
    <text evidence="2">The sequence shown here is derived from an EMBL/GenBank/DDBJ whole genome shotgun (WGS) entry which is preliminary data.</text>
</comment>
<feature type="region of interest" description="Disordered" evidence="1">
    <location>
        <begin position="24"/>
        <end position="63"/>
    </location>
</feature>
<dbReference type="Proteomes" id="UP000824469">
    <property type="component" value="Unassembled WGS sequence"/>
</dbReference>
<dbReference type="AlphaFoldDB" id="A0AA38LLF9"/>
<keyword evidence="3" id="KW-1185">Reference proteome</keyword>
<evidence type="ECO:0000313" key="3">
    <source>
        <dbReference type="Proteomes" id="UP000824469"/>
    </source>
</evidence>
<evidence type="ECO:0000313" key="2">
    <source>
        <dbReference type="EMBL" id="KAH9328176.1"/>
    </source>
</evidence>
<feature type="non-terminal residue" evidence="2">
    <location>
        <position position="1"/>
    </location>
</feature>
<proteinExistence type="predicted"/>
<feature type="compositionally biased region" description="Polar residues" evidence="1">
    <location>
        <begin position="33"/>
        <end position="63"/>
    </location>
</feature>
<accession>A0AA38LLF9</accession>
<organism evidence="2 3">
    <name type="scientific">Taxus chinensis</name>
    <name type="common">Chinese yew</name>
    <name type="synonym">Taxus wallichiana var. chinensis</name>
    <dbReference type="NCBI Taxonomy" id="29808"/>
    <lineage>
        <taxon>Eukaryota</taxon>
        <taxon>Viridiplantae</taxon>
        <taxon>Streptophyta</taxon>
        <taxon>Embryophyta</taxon>
        <taxon>Tracheophyta</taxon>
        <taxon>Spermatophyta</taxon>
        <taxon>Pinopsida</taxon>
        <taxon>Pinidae</taxon>
        <taxon>Conifers II</taxon>
        <taxon>Cupressales</taxon>
        <taxon>Taxaceae</taxon>
        <taxon>Taxus</taxon>
    </lineage>
</organism>